<dbReference type="InterPro" id="IPR011059">
    <property type="entry name" value="Metal-dep_hydrolase_composite"/>
</dbReference>
<name>A0ABW2CXF9_9ACTN</name>
<keyword evidence="1" id="KW-0479">Metal-binding</keyword>
<feature type="domain" description="Amidohydrolase-related" evidence="4">
    <location>
        <begin position="81"/>
        <end position="450"/>
    </location>
</feature>
<evidence type="ECO:0000313" key="6">
    <source>
        <dbReference type="EMBL" id="MFC6886518.1"/>
    </source>
</evidence>
<dbReference type="Pfam" id="PF01979">
    <property type="entry name" value="Amidohydro_1"/>
    <property type="match status" value="1"/>
</dbReference>
<dbReference type="Gene3D" id="3.20.20.140">
    <property type="entry name" value="Metal-dependent hydrolases"/>
    <property type="match status" value="1"/>
</dbReference>
<dbReference type="SUPFAM" id="SSF51338">
    <property type="entry name" value="Composite domain of metallo-dependent hydrolases"/>
    <property type="match status" value="2"/>
</dbReference>
<dbReference type="RefSeq" id="WP_160820322.1">
    <property type="nucleotide sequence ID" value="NZ_JBHSXE010000001.1"/>
</dbReference>
<evidence type="ECO:0000256" key="3">
    <source>
        <dbReference type="ARBA" id="ARBA00022833"/>
    </source>
</evidence>
<dbReference type="Pfam" id="PF22039">
    <property type="entry name" value="HUTI_composite_bact"/>
    <property type="match status" value="1"/>
</dbReference>
<dbReference type="PANTHER" id="PTHR43794">
    <property type="entry name" value="AMINOHYDROLASE SSNA-RELATED"/>
    <property type="match status" value="1"/>
</dbReference>
<accession>A0ABW2CXF9</accession>
<dbReference type="SUPFAM" id="SSF51556">
    <property type="entry name" value="Metallo-dependent hydrolases"/>
    <property type="match status" value="1"/>
</dbReference>
<keyword evidence="3" id="KW-0862">Zinc</keyword>
<feature type="domain" description="Aminodeoxyfutalosine deaminase/Imidazolonepropionase-like composite" evidence="5">
    <location>
        <begin position="43"/>
        <end position="64"/>
    </location>
</feature>
<dbReference type="Proteomes" id="UP001596380">
    <property type="component" value="Unassembled WGS sequence"/>
</dbReference>
<keyword evidence="7" id="KW-1185">Reference proteome</keyword>
<reference evidence="7" key="1">
    <citation type="journal article" date="2019" name="Int. J. Syst. Evol. Microbiol.">
        <title>The Global Catalogue of Microorganisms (GCM) 10K type strain sequencing project: providing services to taxonomists for standard genome sequencing and annotation.</title>
        <authorList>
            <consortium name="The Broad Institute Genomics Platform"/>
            <consortium name="The Broad Institute Genome Sequencing Center for Infectious Disease"/>
            <person name="Wu L."/>
            <person name="Ma J."/>
        </authorList>
    </citation>
    <scope>NUCLEOTIDE SEQUENCE [LARGE SCALE GENOMIC DNA]</scope>
    <source>
        <strain evidence="7">JCM 3369</strain>
    </source>
</reference>
<dbReference type="Gene3D" id="2.30.40.10">
    <property type="entry name" value="Urease, subunit C, domain 1"/>
    <property type="match status" value="1"/>
</dbReference>
<comment type="caution">
    <text evidence="6">The sequence shown here is derived from an EMBL/GenBank/DDBJ whole genome shotgun (WGS) entry which is preliminary data.</text>
</comment>
<evidence type="ECO:0000259" key="4">
    <source>
        <dbReference type="Pfam" id="PF01979"/>
    </source>
</evidence>
<sequence length="494" mass="52847">MTKPEATAGRTGTGAGAPGRTTLIEHLEFALTVDADDTLVRDAALLLRDGRIADVGPTADVLARLGDSPVDERIDGRRRGVIPGLIDTHVHLSETLSRAVFPDVLSTRAWVFHWAKPFYAHVDDADEEVSVTLGAAEMLRSGTTCFLDMGAQNDAGLTARAAGGLGVRGVVGRHAADRKPERIPPGWSQEMVDHHFFPDHKVALEALEDSVRRWNGHADGRIRCWVNIEGKEPCSLELHVGARDLAERLGVGTTYHIASSIEESRVSEKKYGMWPVTRVAQADGLGSNLVLAHAVALTDDEVASLAATGTTVAFCPSTSLKLAKGATSIGKYPEMIEAGVTVGLGTDGVSAAGNLNLHRQVHLVAGLFKDARLDPTLVGARKALRMATVEGAKALGWDDEIGSLEPGKQADFVLFDLDHHEWSPYSDALQALVWSVSAASIAETWVAGRRLYDGEKVTTVDETALRAEARERAASIVARAGLNDDVPVTTTLYD</sequence>
<evidence type="ECO:0000256" key="2">
    <source>
        <dbReference type="ARBA" id="ARBA00022801"/>
    </source>
</evidence>
<organism evidence="6 7">
    <name type="scientific">Actinomadura yumaensis</name>
    <dbReference type="NCBI Taxonomy" id="111807"/>
    <lineage>
        <taxon>Bacteria</taxon>
        <taxon>Bacillati</taxon>
        <taxon>Actinomycetota</taxon>
        <taxon>Actinomycetes</taxon>
        <taxon>Streptosporangiales</taxon>
        <taxon>Thermomonosporaceae</taxon>
        <taxon>Actinomadura</taxon>
    </lineage>
</organism>
<dbReference type="PANTHER" id="PTHR43794:SF11">
    <property type="entry name" value="AMIDOHYDROLASE-RELATED DOMAIN-CONTAINING PROTEIN"/>
    <property type="match status" value="1"/>
</dbReference>
<dbReference type="EMBL" id="JBHSXS010000055">
    <property type="protein sequence ID" value="MFC6886518.1"/>
    <property type="molecule type" value="Genomic_DNA"/>
</dbReference>
<evidence type="ECO:0000313" key="7">
    <source>
        <dbReference type="Proteomes" id="UP001596380"/>
    </source>
</evidence>
<protein>
    <submittedName>
        <fullName evidence="6">Amidohydrolase family protein</fullName>
    </submittedName>
</protein>
<keyword evidence="2" id="KW-0378">Hydrolase</keyword>
<gene>
    <name evidence="6" type="ORF">ACFQKB_42630</name>
</gene>
<dbReference type="InterPro" id="IPR054418">
    <property type="entry name" value="MQNX/HUTI_composite_N"/>
</dbReference>
<dbReference type="InterPro" id="IPR006680">
    <property type="entry name" value="Amidohydro-rel"/>
</dbReference>
<evidence type="ECO:0000259" key="5">
    <source>
        <dbReference type="Pfam" id="PF22039"/>
    </source>
</evidence>
<dbReference type="InterPro" id="IPR050287">
    <property type="entry name" value="MTA/SAH_deaminase"/>
</dbReference>
<evidence type="ECO:0000256" key="1">
    <source>
        <dbReference type="ARBA" id="ARBA00022723"/>
    </source>
</evidence>
<dbReference type="InterPro" id="IPR032466">
    <property type="entry name" value="Metal_Hydrolase"/>
</dbReference>
<proteinExistence type="predicted"/>